<keyword evidence="3" id="KW-1185">Reference proteome</keyword>
<proteinExistence type="predicted"/>
<name>A0AAV2FGZ5_9ROSI</name>
<evidence type="ECO:0000259" key="1">
    <source>
        <dbReference type="Pfam" id="PF13456"/>
    </source>
</evidence>
<dbReference type="AlphaFoldDB" id="A0AAV2FGZ5"/>
<dbReference type="EMBL" id="OZ034819">
    <property type="protein sequence ID" value="CAL1397299.1"/>
    <property type="molecule type" value="Genomic_DNA"/>
</dbReference>
<evidence type="ECO:0000313" key="3">
    <source>
        <dbReference type="Proteomes" id="UP001497516"/>
    </source>
</evidence>
<dbReference type="GO" id="GO:0004523">
    <property type="term" value="F:RNA-DNA hybrid ribonuclease activity"/>
    <property type="evidence" value="ECO:0007669"/>
    <property type="project" value="InterPro"/>
</dbReference>
<reference evidence="2 3" key="1">
    <citation type="submission" date="2024-04" db="EMBL/GenBank/DDBJ databases">
        <authorList>
            <person name="Fracassetti M."/>
        </authorList>
    </citation>
    <scope>NUCLEOTIDE SEQUENCE [LARGE SCALE GENOMIC DNA]</scope>
</reference>
<dbReference type="Pfam" id="PF13456">
    <property type="entry name" value="RVT_3"/>
    <property type="match status" value="1"/>
</dbReference>
<organism evidence="2 3">
    <name type="scientific">Linum trigynum</name>
    <dbReference type="NCBI Taxonomy" id="586398"/>
    <lineage>
        <taxon>Eukaryota</taxon>
        <taxon>Viridiplantae</taxon>
        <taxon>Streptophyta</taxon>
        <taxon>Embryophyta</taxon>
        <taxon>Tracheophyta</taxon>
        <taxon>Spermatophyta</taxon>
        <taxon>Magnoliopsida</taxon>
        <taxon>eudicotyledons</taxon>
        <taxon>Gunneridae</taxon>
        <taxon>Pentapetalae</taxon>
        <taxon>rosids</taxon>
        <taxon>fabids</taxon>
        <taxon>Malpighiales</taxon>
        <taxon>Linaceae</taxon>
        <taxon>Linum</taxon>
    </lineage>
</organism>
<dbReference type="Proteomes" id="UP001497516">
    <property type="component" value="Chromosome 6"/>
</dbReference>
<sequence length="67" mass="7609">MDEPAVVELLVLREAISWCLEFGLSEVRFEGDAKVIIDKINQSDTRDNRLGAVLEEIGHYFRAHHGV</sequence>
<protein>
    <recommendedName>
        <fullName evidence="1">RNase H type-1 domain-containing protein</fullName>
    </recommendedName>
</protein>
<feature type="domain" description="RNase H type-1" evidence="1">
    <location>
        <begin position="3"/>
        <end position="61"/>
    </location>
</feature>
<dbReference type="GO" id="GO:0003676">
    <property type="term" value="F:nucleic acid binding"/>
    <property type="evidence" value="ECO:0007669"/>
    <property type="project" value="InterPro"/>
</dbReference>
<evidence type="ECO:0000313" key="2">
    <source>
        <dbReference type="EMBL" id="CAL1397299.1"/>
    </source>
</evidence>
<dbReference type="InterPro" id="IPR002156">
    <property type="entry name" value="RNaseH_domain"/>
</dbReference>
<gene>
    <name evidence="2" type="ORF">LTRI10_LOCUS37608</name>
</gene>
<accession>A0AAV2FGZ5</accession>